<dbReference type="EMBL" id="RCZP01000006">
    <property type="protein sequence ID" value="TPG58182.1"/>
    <property type="molecule type" value="Genomic_DNA"/>
</dbReference>
<keyword evidence="2" id="KW-1185">Reference proteome</keyword>
<evidence type="ECO:0000313" key="2">
    <source>
        <dbReference type="Proteomes" id="UP000317078"/>
    </source>
</evidence>
<evidence type="ECO:0000313" key="1">
    <source>
        <dbReference type="EMBL" id="TPG58182.1"/>
    </source>
</evidence>
<protein>
    <submittedName>
        <fullName evidence="1">Uncharacterized protein</fullName>
    </submittedName>
</protein>
<dbReference type="Proteomes" id="UP000317078">
    <property type="component" value="Unassembled WGS sequence"/>
</dbReference>
<sequence>MLTAAKAGDMSAASEVLRRLWPPRRGRPLTTCPPVPADPAAAFSAILAGIQVGAITTDEGEALSRIVAARLQAVEVADLHARLVALEGSV</sequence>
<comment type="caution">
    <text evidence="1">The sequence shown here is derived from an EMBL/GenBank/DDBJ whole genome shotgun (WGS) entry which is preliminary data.</text>
</comment>
<gene>
    <name evidence="1" type="ORF">EAH89_09510</name>
</gene>
<dbReference type="AlphaFoldDB" id="A0A502G979"/>
<reference evidence="1 2" key="1">
    <citation type="journal article" date="2019" name="Environ. Microbiol.">
        <title>Species interactions and distinct microbial communities in high Arctic permafrost affected cryosols are associated with the CH4 and CO2 gas fluxes.</title>
        <authorList>
            <person name="Altshuler I."/>
            <person name="Hamel J."/>
            <person name="Turney S."/>
            <person name="Magnuson E."/>
            <person name="Levesque R."/>
            <person name="Greer C."/>
            <person name="Whyte L.G."/>
        </authorList>
    </citation>
    <scope>NUCLEOTIDE SEQUENCE [LARGE SCALE GENOMIC DNA]</scope>
    <source>
        <strain evidence="1 2">S9.3B</strain>
    </source>
</reference>
<proteinExistence type="predicted"/>
<accession>A0A502G979</accession>
<organism evidence="1 2">
    <name type="scientific">Muricoccus nepalensis</name>
    <dbReference type="NCBI Taxonomy" id="1854500"/>
    <lineage>
        <taxon>Bacteria</taxon>
        <taxon>Pseudomonadati</taxon>
        <taxon>Pseudomonadota</taxon>
        <taxon>Alphaproteobacteria</taxon>
        <taxon>Acetobacterales</taxon>
        <taxon>Roseomonadaceae</taxon>
        <taxon>Muricoccus</taxon>
    </lineage>
</organism>
<name>A0A502G979_9PROT</name>